<dbReference type="PANTHER" id="PTHR22654">
    <property type="entry name" value="G PROTEIN PATHWAY SUPPRESSOR 2"/>
    <property type="match status" value="1"/>
</dbReference>
<feature type="compositionally biased region" description="Basic and acidic residues" evidence="1">
    <location>
        <begin position="41"/>
        <end position="57"/>
    </location>
</feature>
<evidence type="ECO:0000313" key="2">
    <source>
        <dbReference type="EMBL" id="WAR04994.1"/>
    </source>
</evidence>
<reference evidence="2" key="1">
    <citation type="submission" date="2022-11" db="EMBL/GenBank/DDBJ databases">
        <title>Centuries of genome instability and evolution in soft-shell clam transmissible cancer (bioRxiv).</title>
        <authorList>
            <person name="Hart S.F.M."/>
            <person name="Yonemitsu M.A."/>
            <person name="Giersch R.M."/>
            <person name="Beal B.F."/>
            <person name="Arriagada G."/>
            <person name="Davis B.W."/>
            <person name="Ostrander E.A."/>
            <person name="Goff S.P."/>
            <person name="Metzger M.J."/>
        </authorList>
    </citation>
    <scope>NUCLEOTIDE SEQUENCE</scope>
    <source>
        <strain evidence="2">MELC-2E11</strain>
        <tissue evidence="2">Siphon/mantle</tissue>
    </source>
</reference>
<sequence length="306" mass="34167">KLKDASPAGETQDDKITQLEKKLEQLRQEKHDYFSQLKKVLHQEDETRKRAQQKDEMNQPPTIYPQAGMTPVSAHPVLHHPGRPTMYRHTQSIIAPVPNVPLKRPRSPSPTPTSGYQQYENKKAATAAHYSHSTQGDFKPVTYQTQPSSVSYGSQPVHSFQQSSVAFTTTKSPAGKYQPTGQSAFTSYPSHYTQHQHPKTMEPGYPTPYQMPRIQQPGYLASPHSSNIPLQQQLQQANDKAGFSDGDKYKQLQQPQLQPAIRGAAPIQGQQPGMIPISLQQEMSARVTYPGQQPPRNVGEGQTANR</sequence>
<dbReference type="EMBL" id="CP111016">
    <property type="protein sequence ID" value="WAR04994.1"/>
    <property type="molecule type" value="Genomic_DNA"/>
</dbReference>
<proteinExistence type="predicted"/>
<evidence type="ECO:0000313" key="3">
    <source>
        <dbReference type="Proteomes" id="UP001164746"/>
    </source>
</evidence>
<feature type="non-terminal residue" evidence="2">
    <location>
        <position position="1"/>
    </location>
</feature>
<feature type="compositionally biased region" description="Polar residues" evidence="1">
    <location>
        <begin position="131"/>
        <end position="156"/>
    </location>
</feature>
<dbReference type="InterPro" id="IPR026094">
    <property type="entry name" value="GPS2"/>
</dbReference>
<evidence type="ECO:0000256" key="1">
    <source>
        <dbReference type="SAM" id="MobiDB-lite"/>
    </source>
</evidence>
<feature type="region of interest" description="Disordered" evidence="1">
    <location>
        <begin position="96"/>
        <end position="156"/>
    </location>
</feature>
<dbReference type="Proteomes" id="UP001164746">
    <property type="component" value="Chromosome 5"/>
</dbReference>
<feature type="region of interest" description="Disordered" evidence="1">
    <location>
        <begin position="39"/>
        <end position="84"/>
    </location>
</feature>
<feature type="compositionally biased region" description="Polar residues" evidence="1">
    <location>
        <begin position="290"/>
        <end position="306"/>
    </location>
</feature>
<feature type="region of interest" description="Disordered" evidence="1">
    <location>
        <begin position="282"/>
        <end position="306"/>
    </location>
</feature>
<dbReference type="Pfam" id="PF15991">
    <property type="entry name" value="G_path_suppress"/>
    <property type="match status" value="1"/>
</dbReference>
<keyword evidence="3" id="KW-1185">Reference proteome</keyword>
<gene>
    <name evidence="2" type="ORF">MAR_020363</name>
</gene>
<dbReference type="PANTHER" id="PTHR22654:SF2">
    <property type="entry name" value="G PROTEIN PATHWAY SUPPRESSOR 2"/>
    <property type="match status" value="1"/>
</dbReference>
<protein>
    <recommendedName>
        <fullName evidence="4">G protein pathway suppressor 2</fullName>
    </recommendedName>
</protein>
<evidence type="ECO:0008006" key="4">
    <source>
        <dbReference type="Google" id="ProtNLM"/>
    </source>
</evidence>
<name>A0ABY7E724_MYAAR</name>
<accession>A0ABY7E724</accession>
<organism evidence="2 3">
    <name type="scientific">Mya arenaria</name>
    <name type="common">Soft-shell clam</name>
    <dbReference type="NCBI Taxonomy" id="6604"/>
    <lineage>
        <taxon>Eukaryota</taxon>
        <taxon>Metazoa</taxon>
        <taxon>Spiralia</taxon>
        <taxon>Lophotrochozoa</taxon>
        <taxon>Mollusca</taxon>
        <taxon>Bivalvia</taxon>
        <taxon>Autobranchia</taxon>
        <taxon>Heteroconchia</taxon>
        <taxon>Euheterodonta</taxon>
        <taxon>Imparidentia</taxon>
        <taxon>Neoheterodontei</taxon>
        <taxon>Myida</taxon>
        <taxon>Myoidea</taxon>
        <taxon>Myidae</taxon>
        <taxon>Mya</taxon>
    </lineage>
</organism>